<accession>A0A1H0DW34</accession>
<dbReference type="AlphaFoldDB" id="A0A1H0DW34"/>
<proteinExistence type="predicted"/>
<dbReference type="STRING" id="211114.SAMN04489726_8029"/>
<evidence type="ECO:0000313" key="2">
    <source>
        <dbReference type="Proteomes" id="UP000183376"/>
    </source>
</evidence>
<name>A0A1H0DW34_ALLAB</name>
<gene>
    <name evidence="1" type="ORF">SAMN04489726_8029</name>
</gene>
<organism evidence="1 2">
    <name type="scientific">Allokutzneria albata</name>
    <name type="common">Kibdelosporangium albatum</name>
    <dbReference type="NCBI Taxonomy" id="211114"/>
    <lineage>
        <taxon>Bacteria</taxon>
        <taxon>Bacillati</taxon>
        <taxon>Actinomycetota</taxon>
        <taxon>Actinomycetes</taxon>
        <taxon>Pseudonocardiales</taxon>
        <taxon>Pseudonocardiaceae</taxon>
        <taxon>Allokutzneria</taxon>
    </lineage>
</organism>
<reference evidence="1 2" key="1">
    <citation type="submission" date="2016-10" db="EMBL/GenBank/DDBJ databases">
        <authorList>
            <person name="de Groot N.N."/>
        </authorList>
    </citation>
    <scope>NUCLEOTIDE SEQUENCE [LARGE SCALE GENOMIC DNA]</scope>
    <source>
        <strain evidence="1 2">DSM 44149</strain>
    </source>
</reference>
<sequence length="60" mass="6693">MQPITVLSVQLPNPDAYCIASAEQITLVVDPRIPERTLAAIITRAVRSVQHQVWQNLTLI</sequence>
<keyword evidence="2" id="KW-1185">Reference proteome</keyword>
<dbReference type="Proteomes" id="UP000183376">
    <property type="component" value="Chromosome I"/>
</dbReference>
<protein>
    <submittedName>
        <fullName evidence="1">Uncharacterized protein</fullName>
    </submittedName>
</protein>
<dbReference type="EMBL" id="LT629701">
    <property type="protein sequence ID" value="SDN74404.1"/>
    <property type="molecule type" value="Genomic_DNA"/>
</dbReference>
<evidence type="ECO:0000313" key="1">
    <source>
        <dbReference type="EMBL" id="SDN74404.1"/>
    </source>
</evidence>